<dbReference type="InterPro" id="IPR042204">
    <property type="entry name" value="2Fe-2S-bd_N"/>
</dbReference>
<dbReference type="GO" id="GO:0016491">
    <property type="term" value="F:oxidoreductase activity"/>
    <property type="evidence" value="ECO:0007669"/>
    <property type="project" value="UniProtKB-KW"/>
</dbReference>
<reference evidence="2 3" key="1">
    <citation type="submission" date="2018-07" db="EMBL/GenBank/DDBJ databases">
        <title>Halomonas rutogse sp. nov., isolated from Lake TangqianCo on Tibetan Plateau.</title>
        <authorList>
            <person name="Lu H."/>
            <person name="Xing P."/>
            <person name="Wu Q."/>
        </authorList>
    </citation>
    <scope>NUCLEOTIDE SEQUENCE [LARGE SCALE GENOMIC DNA]</scope>
    <source>
        <strain evidence="2 3">TQ8S</strain>
    </source>
</reference>
<accession>A0A368U5H8</accession>
<protein>
    <submittedName>
        <fullName evidence="2">(2Fe-2S)-binding protein</fullName>
    </submittedName>
</protein>
<dbReference type="RefSeq" id="WP_114486467.1">
    <property type="nucleotide sequence ID" value="NZ_CBCSHM010000011.1"/>
</dbReference>
<comment type="caution">
    <text evidence="2">The sequence shown here is derived from an EMBL/GenBank/DDBJ whole genome shotgun (WGS) entry which is preliminary data.</text>
</comment>
<sequence length="110" mass="11979">MPNVSHFERLPMRASEPVTVFVEGQAIKVDSHDTAAAVVLMAGLVPSRTTPTSGSPRAPYCLMGVCFECLLDIDGVANQQGCMVKVRDGMQIRRQVGARDIHEPRQEPTT</sequence>
<dbReference type="Gene3D" id="3.10.20.440">
    <property type="entry name" value="2Fe-2S iron-sulphur cluster binding domain, sarcosine oxidase, alpha subunit, N-terminal domain"/>
    <property type="match status" value="1"/>
</dbReference>
<evidence type="ECO:0000256" key="1">
    <source>
        <dbReference type="ARBA" id="ARBA00023002"/>
    </source>
</evidence>
<evidence type="ECO:0000313" key="2">
    <source>
        <dbReference type="EMBL" id="RCV92388.1"/>
    </source>
</evidence>
<gene>
    <name evidence="2" type="ORF">DU506_08255</name>
</gene>
<organism evidence="2 3">
    <name type="scientific">Vreelandella rituensis</name>
    <dbReference type="NCBI Taxonomy" id="2282306"/>
    <lineage>
        <taxon>Bacteria</taxon>
        <taxon>Pseudomonadati</taxon>
        <taxon>Pseudomonadota</taxon>
        <taxon>Gammaproteobacteria</taxon>
        <taxon>Oceanospirillales</taxon>
        <taxon>Halomonadaceae</taxon>
        <taxon>Vreelandella</taxon>
    </lineage>
</organism>
<proteinExistence type="predicted"/>
<dbReference type="Pfam" id="PF13510">
    <property type="entry name" value="Fer2_4"/>
    <property type="match status" value="1"/>
</dbReference>
<dbReference type="AlphaFoldDB" id="A0A368U5H8"/>
<keyword evidence="3" id="KW-1185">Reference proteome</keyword>
<keyword evidence="1" id="KW-0560">Oxidoreductase</keyword>
<dbReference type="Proteomes" id="UP000253204">
    <property type="component" value="Unassembled WGS sequence"/>
</dbReference>
<dbReference type="OrthoDB" id="573392at2"/>
<dbReference type="SUPFAM" id="SSF54292">
    <property type="entry name" value="2Fe-2S ferredoxin-like"/>
    <property type="match status" value="1"/>
</dbReference>
<dbReference type="InterPro" id="IPR036010">
    <property type="entry name" value="2Fe-2S_ferredoxin-like_sf"/>
</dbReference>
<dbReference type="EMBL" id="QPIJ01000014">
    <property type="protein sequence ID" value="RCV92388.1"/>
    <property type="molecule type" value="Genomic_DNA"/>
</dbReference>
<dbReference type="GO" id="GO:0051536">
    <property type="term" value="F:iron-sulfur cluster binding"/>
    <property type="evidence" value="ECO:0007669"/>
    <property type="project" value="InterPro"/>
</dbReference>
<name>A0A368U5H8_9GAMM</name>
<evidence type="ECO:0000313" key="3">
    <source>
        <dbReference type="Proteomes" id="UP000253204"/>
    </source>
</evidence>